<dbReference type="AlphaFoldDB" id="A0AAE2VWC8"/>
<accession>A0AAE2VWC8</accession>
<gene>
    <name evidence="2" type="ORF">JQV55_05400</name>
</gene>
<sequence>MRAKILLTAMALAGGAVIAVAQTNHTGHGDGMDHSAHGKDRPATAGVLSEPGQGAFAALSEVVQVLESDPETDWANVDLSGLRAHLVDMDRLVSDAIVSETDLPDGISAIATGDAATIATLRRMVPAHTAQLARDDRWTVQATQTDDGVELRVTSDDPSVAARIRGLGFFGLMASQDHHRAHHLLMARGRDAHGH</sequence>
<evidence type="ECO:0000313" key="3">
    <source>
        <dbReference type="Proteomes" id="UP000732193"/>
    </source>
</evidence>
<feature type="chain" id="PRO_5042288961" description="DUF305 domain-containing protein" evidence="1">
    <location>
        <begin position="22"/>
        <end position="195"/>
    </location>
</feature>
<evidence type="ECO:0008006" key="4">
    <source>
        <dbReference type="Google" id="ProtNLM"/>
    </source>
</evidence>
<name>A0AAE2VWC8_9RHOB</name>
<reference evidence="2 3" key="1">
    <citation type="submission" date="2021-01" db="EMBL/GenBank/DDBJ databases">
        <title>Diatom-associated Roseobacters Show Island Model of Population Structure.</title>
        <authorList>
            <person name="Qu L."/>
            <person name="Feng X."/>
            <person name="Chen Y."/>
            <person name="Li L."/>
            <person name="Wang X."/>
            <person name="Hu Z."/>
            <person name="Wang H."/>
            <person name="Luo H."/>
        </authorList>
    </citation>
    <scope>NUCLEOTIDE SEQUENCE [LARGE SCALE GENOMIC DNA]</scope>
    <source>
        <strain evidence="2 3">TR60-84</strain>
    </source>
</reference>
<dbReference type="EMBL" id="JAFBRM010000001">
    <property type="protein sequence ID" value="MBM1712991.1"/>
    <property type="molecule type" value="Genomic_DNA"/>
</dbReference>
<dbReference type="RefSeq" id="WP_203241481.1">
    <property type="nucleotide sequence ID" value="NZ_JAFBRH010000001.1"/>
</dbReference>
<comment type="caution">
    <text evidence="2">The sequence shown here is derived from an EMBL/GenBank/DDBJ whole genome shotgun (WGS) entry which is preliminary data.</text>
</comment>
<keyword evidence="3" id="KW-1185">Reference proteome</keyword>
<organism evidence="2 3">
    <name type="scientific">Sulfitobacter geojensis</name>
    <dbReference type="NCBI Taxonomy" id="1342299"/>
    <lineage>
        <taxon>Bacteria</taxon>
        <taxon>Pseudomonadati</taxon>
        <taxon>Pseudomonadota</taxon>
        <taxon>Alphaproteobacteria</taxon>
        <taxon>Rhodobacterales</taxon>
        <taxon>Roseobacteraceae</taxon>
        <taxon>Sulfitobacter</taxon>
    </lineage>
</organism>
<dbReference type="Proteomes" id="UP000732193">
    <property type="component" value="Unassembled WGS sequence"/>
</dbReference>
<evidence type="ECO:0000313" key="2">
    <source>
        <dbReference type="EMBL" id="MBM1712991.1"/>
    </source>
</evidence>
<proteinExistence type="predicted"/>
<protein>
    <recommendedName>
        <fullName evidence="4">DUF305 domain-containing protein</fullName>
    </recommendedName>
</protein>
<evidence type="ECO:0000256" key="1">
    <source>
        <dbReference type="SAM" id="SignalP"/>
    </source>
</evidence>
<feature type="signal peptide" evidence="1">
    <location>
        <begin position="1"/>
        <end position="21"/>
    </location>
</feature>
<keyword evidence="1" id="KW-0732">Signal</keyword>